<keyword evidence="1" id="KW-0472">Membrane</keyword>
<keyword evidence="1" id="KW-1133">Transmembrane helix</keyword>
<evidence type="ECO:0000256" key="1">
    <source>
        <dbReference type="SAM" id="Phobius"/>
    </source>
</evidence>
<keyword evidence="1" id="KW-0812">Transmembrane</keyword>
<dbReference type="EMBL" id="BMZF01000001">
    <property type="protein sequence ID" value="GHA40189.1"/>
    <property type="molecule type" value="Genomic_DNA"/>
</dbReference>
<gene>
    <name evidence="2" type="ORF">GCM10008927_00340</name>
</gene>
<comment type="caution">
    <text evidence="2">The sequence shown here is derived from an EMBL/GenBank/DDBJ whole genome shotgun (WGS) entry which is preliminary data.</text>
</comment>
<evidence type="ECO:0000313" key="3">
    <source>
        <dbReference type="Proteomes" id="UP000634455"/>
    </source>
</evidence>
<proteinExistence type="predicted"/>
<reference evidence="3" key="1">
    <citation type="journal article" date="2019" name="Int. J. Syst. Evol. Microbiol.">
        <title>The Global Catalogue of Microorganisms (GCM) 10K type strain sequencing project: providing services to taxonomists for standard genome sequencing and annotation.</title>
        <authorList>
            <consortium name="The Broad Institute Genomics Platform"/>
            <consortium name="The Broad Institute Genome Sequencing Center for Infectious Disease"/>
            <person name="Wu L."/>
            <person name="Ma J."/>
        </authorList>
    </citation>
    <scope>NUCLEOTIDE SEQUENCE [LARGE SCALE GENOMIC DNA]</scope>
    <source>
        <strain evidence="3">KCTC 32465</strain>
    </source>
</reference>
<feature type="transmembrane region" description="Helical" evidence="1">
    <location>
        <begin position="7"/>
        <end position="27"/>
    </location>
</feature>
<sequence length="260" mass="28556">MKNYFDGIFAQGIFIGLVLAIVGSLFFDGSLGKLANDKTWVAGIITAVIVALIGLIGVFMSIEEARNARIEARKDADAATVLEIFAKLQKIANNFYTLGKYVEDAYALVGGDYSAPNPAAFVRGLASHPERIEFTSFEKATLLRLGAHDQFGEISEIDDLHNSTIGAFIKYGELRERFCSTVPAEMDGEIGTSTFNEEEFRAIAPLLAEMNLLLNQIITGLKSDLLKAMNALQSFEVIVREHGKIKITWAEQKDISELLV</sequence>
<accession>A0ABQ3CTK9</accession>
<dbReference type="RefSeq" id="WP_189638564.1">
    <property type="nucleotide sequence ID" value="NZ_BMZF01000001.1"/>
</dbReference>
<dbReference type="Proteomes" id="UP000634455">
    <property type="component" value="Unassembled WGS sequence"/>
</dbReference>
<evidence type="ECO:0000313" key="2">
    <source>
        <dbReference type="EMBL" id="GHA40189.1"/>
    </source>
</evidence>
<name>A0ABQ3CTK9_9RHOB</name>
<keyword evidence="3" id="KW-1185">Reference proteome</keyword>
<feature type="transmembrane region" description="Helical" evidence="1">
    <location>
        <begin position="39"/>
        <end position="60"/>
    </location>
</feature>
<organism evidence="2 3">
    <name type="scientific">Paramylibacter ulvae</name>
    <dbReference type="NCBI Taxonomy" id="1651968"/>
    <lineage>
        <taxon>Bacteria</taxon>
        <taxon>Pseudomonadati</taxon>
        <taxon>Pseudomonadota</taxon>
        <taxon>Alphaproteobacteria</taxon>
        <taxon>Rhodobacterales</taxon>
        <taxon>Paracoccaceae</taxon>
        <taxon>Paramylibacter</taxon>
    </lineage>
</organism>
<protein>
    <submittedName>
        <fullName evidence="2">Uncharacterized protein</fullName>
    </submittedName>
</protein>